<accession>A0AB39W1K5</accession>
<evidence type="ECO:0000313" key="1">
    <source>
        <dbReference type="EMBL" id="XDU94741.1"/>
    </source>
</evidence>
<protein>
    <submittedName>
        <fullName evidence="1">Uncharacterized protein</fullName>
    </submittedName>
</protein>
<proteinExistence type="predicted"/>
<organism evidence="1">
    <name type="scientific">Flavobacterium sp. WC2409</name>
    <dbReference type="NCBI Taxonomy" id="3234139"/>
    <lineage>
        <taxon>Bacteria</taxon>
        <taxon>Pseudomonadati</taxon>
        <taxon>Bacteroidota</taxon>
        <taxon>Flavobacteriia</taxon>
        <taxon>Flavobacteriales</taxon>
        <taxon>Flavobacteriaceae</taxon>
        <taxon>Flavobacterium</taxon>
    </lineage>
</organism>
<dbReference type="EMBL" id="CP165625">
    <property type="protein sequence ID" value="XDU94741.1"/>
    <property type="molecule type" value="Genomic_DNA"/>
</dbReference>
<name>A0AB39W1K5_9FLAO</name>
<dbReference type="AlphaFoldDB" id="A0AB39W1K5"/>
<sequence length="208" mass="25032">MKKALFYLIVSLSCVTLYSQRAKENRCDKKEKTEVINDFLATIITDENKEIILIKEKINPNKILEMYSGYKRDSIAQSENKNSKLQGSLYDENAFLTMKKQYALNDENEWVTSDCWKARDFKFQNINFQKGDSVRYKATRLLYDRDDKRYIINISNPIYYKNKKYLLFTYTIVSAAWFHASPETYLMVMERFKDKWVLKHKKWDEVYY</sequence>
<dbReference type="RefSeq" id="WP_369752641.1">
    <property type="nucleotide sequence ID" value="NZ_CP165625.1"/>
</dbReference>
<gene>
    <name evidence="1" type="ORF">AB3G34_12705</name>
</gene>
<reference evidence="1" key="1">
    <citation type="submission" date="2024-07" db="EMBL/GenBank/DDBJ databases">
        <authorList>
            <person name="Biller S.J."/>
        </authorList>
    </citation>
    <scope>NUCLEOTIDE SEQUENCE</scope>
    <source>
        <strain evidence="1">WC2409</strain>
    </source>
</reference>